<dbReference type="AlphaFoldDB" id="A0A0D3BV03"/>
<dbReference type="EnsemblPlants" id="Bo4g082400.1">
    <property type="protein sequence ID" value="Bo4g082400.1"/>
    <property type="gene ID" value="Bo4g082400"/>
</dbReference>
<sequence length="51" mass="6332">MKVVVESDMTDKLLMRQLFKFDGMRQKGKLEYIERHMALFFNQWWGISRRH</sequence>
<reference evidence="1" key="2">
    <citation type="submission" date="2015-03" db="UniProtKB">
        <authorList>
            <consortium name="EnsemblPlants"/>
        </authorList>
    </citation>
    <scope>IDENTIFICATION</scope>
</reference>
<name>A0A0D3BV03_BRAOL</name>
<keyword evidence="2" id="KW-1185">Reference proteome</keyword>
<dbReference type="OMA" id="EYIERHM"/>
<protein>
    <submittedName>
        <fullName evidence="1">Uncharacterized protein</fullName>
    </submittedName>
</protein>
<reference evidence="1 2" key="1">
    <citation type="journal article" date="2014" name="Genome Biol.">
        <title>Transcriptome and methylome profiling reveals relics of genome dominance in the mesopolyploid Brassica oleracea.</title>
        <authorList>
            <person name="Parkin I.A."/>
            <person name="Koh C."/>
            <person name="Tang H."/>
            <person name="Robinson S.J."/>
            <person name="Kagale S."/>
            <person name="Clarke W.E."/>
            <person name="Town C.D."/>
            <person name="Nixon J."/>
            <person name="Krishnakumar V."/>
            <person name="Bidwell S.L."/>
            <person name="Denoeud F."/>
            <person name="Belcram H."/>
            <person name="Links M.G."/>
            <person name="Just J."/>
            <person name="Clarke C."/>
            <person name="Bender T."/>
            <person name="Huebert T."/>
            <person name="Mason A.S."/>
            <person name="Pires J.C."/>
            <person name="Barker G."/>
            <person name="Moore J."/>
            <person name="Walley P.G."/>
            <person name="Manoli S."/>
            <person name="Batley J."/>
            <person name="Edwards D."/>
            <person name="Nelson M.N."/>
            <person name="Wang X."/>
            <person name="Paterson A.H."/>
            <person name="King G."/>
            <person name="Bancroft I."/>
            <person name="Chalhoub B."/>
            <person name="Sharpe A.G."/>
        </authorList>
    </citation>
    <scope>NUCLEOTIDE SEQUENCE</scope>
    <source>
        <strain evidence="1 2">cv. TO1000</strain>
    </source>
</reference>
<evidence type="ECO:0000313" key="1">
    <source>
        <dbReference type="EnsemblPlants" id="Bo4g082400.1"/>
    </source>
</evidence>
<proteinExistence type="predicted"/>
<accession>A0A0D3BV03</accession>
<dbReference type="HOGENOM" id="CLU_3109208_0_0_1"/>
<evidence type="ECO:0000313" key="2">
    <source>
        <dbReference type="Proteomes" id="UP000032141"/>
    </source>
</evidence>
<dbReference type="Gramene" id="Bo4g082400.1">
    <property type="protein sequence ID" value="Bo4g082400.1"/>
    <property type="gene ID" value="Bo4g082400"/>
</dbReference>
<organism evidence="1 2">
    <name type="scientific">Brassica oleracea var. oleracea</name>
    <dbReference type="NCBI Taxonomy" id="109376"/>
    <lineage>
        <taxon>Eukaryota</taxon>
        <taxon>Viridiplantae</taxon>
        <taxon>Streptophyta</taxon>
        <taxon>Embryophyta</taxon>
        <taxon>Tracheophyta</taxon>
        <taxon>Spermatophyta</taxon>
        <taxon>Magnoliopsida</taxon>
        <taxon>eudicotyledons</taxon>
        <taxon>Gunneridae</taxon>
        <taxon>Pentapetalae</taxon>
        <taxon>rosids</taxon>
        <taxon>malvids</taxon>
        <taxon>Brassicales</taxon>
        <taxon>Brassicaceae</taxon>
        <taxon>Brassiceae</taxon>
        <taxon>Brassica</taxon>
    </lineage>
</organism>
<dbReference type="Proteomes" id="UP000032141">
    <property type="component" value="Chromosome C4"/>
</dbReference>